<comment type="caution">
    <text evidence="1">The sequence shown here is derived from an EMBL/GenBank/DDBJ whole genome shotgun (WGS) entry which is preliminary data.</text>
</comment>
<dbReference type="GO" id="GO:0016491">
    <property type="term" value="F:oxidoreductase activity"/>
    <property type="evidence" value="ECO:0007669"/>
    <property type="project" value="UniProtKB-KW"/>
</dbReference>
<dbReference type="EC" id="1.14.13.-" evidence="1"/>
<gene>
    <name evidence="1" type="ORF">KV113_09975</name>
</gene>
<dbReference type="Gene3D" id="3.50.50.60">
    <property type="entry name" value="FAD/NAD(P)-binding domain"/>
    <property type="match status" value="3"/>
</dbReference>
<reference evidence="1 2" key="1">
    <citation type="submission" date="2023-12" db="EMBL/GenBank/DDBJ databases">
        <title>Description of new species of Mycobacterium terrae complex isolated from sewage at the Sao Paulo Zoological Park Foundation in Brazil.</title>
        <authorList>
            <person name="Romagnoli C.L."/>
            <person name="Conceicao E.C."/>
            <person name="Machado E."/>
            <person name="Barreto L.B.P.F."/>
            <person name="Sharma A."/>
            <person name="Silva N.M."/>
            <person name="Marques L.E."/>
            <person name="Juliana M.A."/>
            <person name="Lourenco M.C.S."/>
            <person name="Digiampietri L.A."/>
            <person name="Suffys P.N."/>
            <person name="Viana-Niero C."/>
        </authorList>
    </citation>
    <scope>NUCLEOTIDE SEQUENCE [LARGE SCALE GENOMIC DNA]</scope>
    <source>
        <strain evidence="1 2">MYC340</strain>
    </source>
</reference>
<dbReference type="Pfam" id="PF13738">
    <property type="entry name" value="Pyr_redox_3"/>
    <property type="match status" value="1"/>
</dbReference>
<dbReference type="InterPro" id="IPR051209">
    <property type="entry name" value="FAD-bind_Monooxygenase_sf"/>
</dbReference>
<dbReference type="SUPFAM" id="SSF51905">
    <property type="entry name" value="FAD/NAD(P)-binding domain"/>
    <property type="match status" value="2"/>
</dbReference>
<dbReference type="PANTHER" id="PTHR42877:SF4">
    <property type="entry name" value="FAD_NAD(P)-BINDING DOMAIN-CONTAINING PROTEIN-RELATED"/>
    <property type="match status" value="1"/>
</dbReference>
<dbReference type="EMBL" id="JAYJJU010000007">
    <property type="protein sequence ID" value="MEB3031885.1"/>
    <property type="molecule type" value="Genomic_DNA"/>
</dbReference>
<accession>A0ABU5XVB7</accession>
<evidence type="ECO:0000313" key="2">
    <source>
        <dbReference type="Proteomes" id="UP001298593"/>
    </source>
</evidence>
<dbReference type="RefSeq" id="WP_329780036.1">
    <property type="nucleotide sequence ID" value="NZ_JAYJJU010000007.1"/>
</dbReference>
<name>A0ABU5XVB7_9MYCO</name>
<keyword evidence="2" id="KW-1185">Reference proteome</keyword>
<dbReference type="Proteomes" id="UP001298593">
    <property type="component" value="Unassembled WGS sequence"/>
</dbReference>
<dbReference type="PANTHER" id="PTHR42877">
    <property type="entry name" value="L-ORNITHINE N(5)-MONOOXYGENASE-RELATED"/>
    <property type="match status" value="1"/>
</dbReference>
<dbReference type="PRINTS" id="PR00411">
    <property type="entry name" value="PNDRDTASEI"/>
</dbReference>
<protein>
    <submittedName>
        <fullName evidence="1">NAD(P)/FAD-dependent oxidoreductase</fullName>
        <ecNumber evidence="1">1.14.13.-</ecNumber>
    </submittedName>
</protein>
<dbReference type="InterPro" id="IPR036188">
    <property type="entry name" value="FAD/NAD-bd_sf"/>
</dbReference>
<organism evidence="1 2">
    <name type="scientific">[Mycobacterium] nativiensis</name>
    <dbReference type="NCBI Taxonomy" id="2855503"/>
    <lineage>
        <taxon>Bacteria</taxon>
        <taxon>Bacillati</taxon>
        <taxon>Actinomycetota</taxon>
        <taxon>Actinomycetes</taxon>
        <taxon>Mycobacteriales</taxon>
        <taxon>Mycobacteriaceae</taxon>
        <taxon>Mycolicibacter</taxon>
    </lineage>
</organism>
<proteinExistence type="predicted"/>
<evidence type="ECO:0000313" key="1">
    <source>
        <dbReference type="EMBL" id="MEB3031885.1"/>
    </source>
</evidence>
<sequence length="498" mass="55761">MRTTHHQVGIIGAGFGGIGTAIRLKQSGNNDFVVLERAPEAGGTWQANTYPGAQCDIPSALYSFSFAANPDWTRLYPLQSEIKSYLEACVKRYGIAGHLRFGADVAEATWNDDSQLWHVTTAGGQRYTFSTLVAATGPFSQPNTPEFDGMDDFTGPVLHSARWDHSCDLTRKRVAVIGTGASAVQLIPQIQPAANRLVVFQRTPTWIMPHPDQPIRPSVRRAFRRWPMLQSALRRMVHLLQEMMVPALVYRPALVKPFEALGRWHLRHQVADPMLRETLTPRYAFGCKRPTFSNKYFPALAAPNTVVETAGIECITASGIKTRDGRHHELDAIILATGFNIVDNEFFTRVRGRDGRTLAETWSRDGLQTHLGTCITGFPNFYTILGPNSAIYTSQVVTIEAQVAYIMSALDLMARRNLRSIEVRDEIQQHFVNRADRILEGSVWNSGGCSSYYLGRDGRNFTFWPGFAFTFQNRMRRVRPGDFVVRLAGRPAAEQVAR</sequence>
<keyword evidence="1" id="KW-0560">Oxidoreductase</keyword>